<evidence type="ECO:0008006" key="9">
    <source>
        <dbReference type="Google" id="ProtNLM"/>
    </source>
</evidence>
<feature type="transmembrane region" description="Helical" evidence="6">
    <location>
        <begin position="497"/>
        <end position="521"/>
    </location>
</feature>
<feature type="compositionally biased region" description="Basic and acidic residues" evidence="5">
    <location>
        <begin position="613"/>
        <end position="628"/>
    </location>
</feature>
<protein>
    <recommendedName>
        <fullName evidence="9">Siderophore iron transporter mirA</fullName>
    </recommendedName>
</protein>
<dbReference type="InterPro" id="IPR011701">
    <property type="entry name" value="MFS"/>
</dbReference>
<keyword evidence="3 6" id="KW-1133">Transmembrane helix</keyword>
<comment type="subcellular location">
    <subcellularLocation>
        <location evidence="1">Membrane</location>
        <topology evidence="1">Multi-pass membrane protein</topology>
    </subcellularLocation>
</comment>
<dbReference type="OrthoDB" id="2241241at2759"/>
<dbReference type="KEGG" id="apuu:APUU_80520A"/>
<feature type="transmembrane region" description="Helical" evidence="6">
    <location>
        <begin position="431"/>
        <end position="451"/>
    </location>
</feature>
<reference evidence="7" key="1">
    <citation type="submission" date="2021-01" db="EMBL/GenBank/DDBJ databases">
        <authorList>
            <consortium name="Aspergillus puulaauensis MK2 genome sequencing consortium"/>
            <person name="Kazuki M."/>
            <person name="Futagami T."/>
        </authorList>
    </citation>
    <scope>NUCLEOTIDE SEQUENCE</scope>
    <source>
        <strain evidence="7">MK2</strain>
    </source>
</reference>
<proteinExistence type="predicted"/>
<evidence type="ECO:0000256" key="3">
    <source>
        <dbReference type="ARBA" id="ARBA00022989"/>
    </source>
</evidence>
<organism evidence="7 8">
    <name type="scientific">Aspergillus puulaauensis</name>
    <dbReference type="NCBI Taxonomy" id="1220207"/>
    <lineage>
        <taxon>Eukaryota</taxon>
        <taxon>Fungi</taxon>
        <taxon>Dikarya</taxon>
        <taxon>Ascomycota</taxon>
        <taxon>Pezizomycotina</taxon>
        <taxon>Eurotiomycetes</taxon>
        <taxon>Eurotiomycetidae</taxon>
        <taxon>Eurotiales</taxon>
        <taxon>Aspergillaceae</taxon>
        <taxon>Aspergillus</taxon>
    </lineage>
</organism>
<dbReference type="GO" id="GO:0005886">
    <property type="term" value="C:plasma membrane"/>
    <property type="evidence" value="ECO:0007669"/>
    <property type="project" value="TreeGrafter"/>
</dbReference>
<dbReference type="GO" id="GO:0015343">
    <property type="term" value="F:siderophore-iron transmembrane transporter activity"/>
    <property type="evidence" value="ECO:0007669"/>
    <property type="project" value="TreeGrafter"/>
</dbReference>
<evidence type="ECO:0000256" key="2">
    <source>
        <dbReference type="ARBA" id="ARBA00022692"/>
    </source>
</evidence>
<dbReference type="InterPro" id="IPR036259">
    <property type="entry name" value="MFS_trans_sf"/>
</dbReference>
<evidence type="ECO:0000256" key="6">
    <source>
        <dbReference type="SAM" id="Phobius"/>
    </source>
</evidence>
<keyword evidence="2 6" id="KW-0812">Transmembrane</keyword>
<name>A0A7R7XYS6_9EURO</name>
<dbReference type="SUPFAM" id="SSF103473">
    <property type="entry name" value="MFS general substrate transporter"/>
    <property type="match status" value="1"/>
</dbReference>
<dbReference type="RefSeq" id="XP_041562403.1">
    <property type="nucleotide sequence ID" value="XM_041696810.1"/>
</dbReference>
<evidence type="ECO:0000256" key="1">
    <source>
        <dbReference type="ARBA" id="ARBA00004141"/>
    </source>
</evidence>
<sequence length="628" mass="68438">MASAVDEIAAAPKGSPAAVEPVTEKPDYSPNEEASDSESLQAGVRRAEMLRKGWTRQGLIITFTGYSTVNQINKRPALLILDRLFLASLVNNFGDYSTQVYVPYATSSFKQHSAMSAANVVANITRIAAYPIIAKLGDVFGRAEMFTLSILFQAIGYAIYAACKNVSQYIAGGIFENIGSTGFGLTQQVFVADVTDLVNRAVWSTLPDSLTVIPALYIGTEISTRMLADSHWRWGYGMWAIIQPVCSTLLVGAMLYYQRRTPAPKKTSEMIGWNDDSNQSYWRRIYNVVWIQLDGFGAVLLLLGLSLFLIPLSLTGSGNSDDWHKGSFIAMLVLGVVIFAVFIAWDTWVAQKPFIPYRMIRNRTVAAACLLGALDFFHYSVFTVFFTSYLQVAAHYSPGTATRIDNSLRVAFQVSGIFAAYFMKYTRRSQIWVLTGVPLCVLGMGVLLYLVDMGNGRIGTEAAFVAVKSLIGIGRGFYQTASQVSVQARVSRGEVSVVTAVFFAAMSVGAAVGTSVAGAIWRNTLPGKLSQHLPPEYKDQGGAIFSSIVEAQKYEVGTPVREAIDAAYRGSQRLLGIAALASLVPMLVIMFFLENVRLDERTTAVENGDDEGDAGKSEVQDGKVEGRS</sequence>
<evidence type="ECO:0000256" key="5">
    <source>
        <dbReference type="SAM" id="MobiDB-lite"/>
    </source>
</evidence>
<dbReference type="EMBL" id="AP024450">
    <property type="protein sequence ID" value="BCS30217.1"/>
    <property type="molecule type" value="Genomic_DNA"/>
</dbReference>
<evidence type="ECO:0000313" key="8">
    <source>
        <dbReference type="Proteomes" id="UP000654913"/>
    </source>
</evidence>
<feature type="transmembrane region" description="Helical" evidence="6">
    <location>
        <begin position="288"/>
        <end position="314"/>
    </location>
</feature>
<feature type="region of interest" description="Disordered" evidence="5">
    <location>
        <begin position="605"/>
        <end position="628"/>
    </location>
</feature>
<accession>A0A7R7XYS6</accession>
<feature type="transmembrane region" description="Helical" evidence="6">
    <location>
        <begin position="326"/>
        <end position="345"/>
    </location>
</feature>
<dbReference type="GeneID" id="64980214"/>
<dbReference type="Gene3D" id="1.20.1250.20">
    <property type="entry name" value="MFS general substrate transporter like domains"/>
    <property type="match status" value="2"/>
</dbReference>
<feature type="transmembrane region" description="Helical" evidence="6">
    <location>
        <begin position="234"/>
        <end position="257"/>
    </location>
</feature>
<dbReference type="PANTHER" id="PTHR23501:SF87">
    <property type="entry name" value="SIDEROPHORE IRON TRANSPORTER 2"/>
    <property type="match status" value="1"/>
</dbReference>
<evidence type="ECO:0000313" key="7">
    <source>
        <dbReference type="EMBL" id="BCS30217.1"/>
    </source>
</evidence>
<feature type="transmembrane region" description="Helical" evidence="6">
    <location>
        <begin position="365"/>
        <end position="386"/>
    </location>
</feature>
<evidence type="ECO:0000256" key="4">
    <source>
        <dbReference type="ARBA" id="ARBA00023136"/>
    </source>
</evidence>
<keyword evidence="8" id="KW-1185">Reference proteome</keyword>
<reference evidence="7" key="2">
    <citation type="submission" date="2021-02" db="EMBL/GenBank/DDBJ databases">
        <title>Aspergillus puulaauensis MK2 genome sequence.</title>
        <authorList>
            <person name="Futagami T."/>
            <person name="Mori K."/>
            <person name="Kadooka C."/>
            <person name="Tanaka T."/>
        </authorList>
    </citation>
    <scope>NUCLEOTIDE SEQUENCE</scope>
    <source>
        <strain evidence="7">MK2</strain>
    </source>
</reference>
<dbReference type="PANTHER" id="PTHR23501">
    <property type="entry name" value="MAJOR FACILITATOR SUPERFAMILY"/>
    <property type="match status" value="1"/>
</dbReference>
<gene>
    <name evidence="7" type="ORF">APUU_80520A</name>
</gene>
<feature type="region of interest" description="Disordered" evidence="5">
    <location>
        <begin position="1"/>
        <end position="42"/>
    </location>
</feature>
<dbReference type="Proteomes" id="UP000654913">
    <property type="component" value="Chromosome 8"/>
</dbReference>
<keyword evidence="4 6" id="KW-0472">Membrane</keyword>
<feature type="transmembrane region" description="Helical" evidence="6">
    <location>
        <begin position="574"/>
        <end position="593"/>
    </location>
</feature>
<dbReference type="Pfam" id="PF07690">
    <property type="entry name" value="MFS_1"/>
    <property type="match status" value="1"/>
</dbReference>
<dbReference type="AlphaFoldDB" id="A0A7R7XYS6"/>